<feature type="non-terminal residue" evidence="1">
    <location>
        <position position="153"/>
    </location>
</feature>
<reference evidence="1 2" key="1">
    <citation type="submission" date="2016-04" db="EMBL/GenBank/DDBJ databases">
        <title>The genome of Intoshia linei affirms orthonectids as highly simplified spiralians.</title>
        <authorList>
            <person name="Mikhailov K.V."/>
            <person name="Slusarev G.S."/>
            <person name="Nikitin M.A."/>
            <person name="Logacheva M.D."/>
            <person name="Penin A."/>
            <person name="Aleoshin V."/>
            <person name="Panchin Y.V."/>
        </authorList>
    </citation>
    <scope>NUCLEOTIDE SEQUENCE [LARGE SCALE GENOMIC DNA]</scope>
    <source>
        <strain evidence="1">Intl2013</strain>
        <tissue evidence="1">Whole animal</tissue>
    </source>
</reference>
<gene>
    <name evidence="1" type="ORF">A3Q56_01271</name>
</gene>
<comment type="caution">
    <text evidence="1">The sequence shown here is derived from an EMBL/GenBank/DDBJ whole genome shotgun (WGS) entry which is preliminary data.</text>
</comment>
<dbReference type="Proteomes" id="UP000078046">
    <property type="component" value="Unassembled WGS sequence"/>
</dbReference>
<evidence type="ECO:0000313" key="1">
    <source>
        <dbReference type="EMBL" id="OAF70932.1"/>
    </source>
</evidence>
<organism evidence="1 2">
    <name type="scientific">Intoshia linei</name>
    <dbReference type="NCBI Taxonomy" id="1819745"/>
    <lineage>
        <taxon>Eukaryota</taxon>
        <taxon>Metazoa</taxon>
        <taxon>Spiralia</taxon>
        <taxon>Lophotrochozoa</taxon>
        <taxon>Mesozoa</taxon>
        <taxon>Orthonectida</taxon>
        <taxon>Rhopaluridae</taxon>
        <taxon>Intoshia</taxon>
    </lineage>
</organism>
<proteinExistence type="predicted"/>
<sequence length="153" mass="18607">MKYKCYINDLHAKIYLWEKEKGLNIDENKKTLKQSDRKVSTYPSDTRYLTICEVCQTDYMTMQLIKTYEYDEIENVHNYYYIFLNTNELIVPNNVIELFSPWKLYVHDNSFKYSAFYCTEFYNIIEKSHSNTGLDKVKEYEKYQDLKIFFSCD</sequence>
<evidence type="ECO:0000313" key="2">
    <source>
        <dbReference type="Proteomes" id="UP000078046"/>
    </source>
</evidence>
<protein>
    <submittedName>
        <fullName evidence="1">Uncharacterized protein</fullName>
    </submittedName>
</protein>
<keyword evidence="2" id="KW-1185">Reference proteome</keyword>
<dbReference type="EMBL" id="LWCA01000097">
    <property type="protein sequence ID" value="OAF70932.1"/>
    <property type="molecule type" value="Genomic_DNA"/>
</dbReference>
<accession>A0A177BBB5</accession>
<dbReference type="AlphaFoldDB" id="A0A177BBB5"/>
<name>A0A177BBB5_9BILA</name>